<keyword evidence="2" id="KW-0472">Membrane</keyword>
<feature type="transmembrane region" description="Helical" evidence="2">
    <location>
        <begin position="200"/>
        <end position="220"/>
    </location>
</feature>
<reference evidence="3 4" key="1">
    <citation type="journal article" date="2024" name="IMA Fungus">
        <title>Apiospora arundinis, a panoply of carbohydrate-active enzymes and secondary metabolites.</title>
        <authorList>
            <person name="Sorensen T."/>
            <person name="Petersen C."/>
            <person name="Muurmann A.T."/>
            <person name="Christiansen J.V."/>
            <person name="Brundto M.L."/>
            <person name="Overgaard C.K."/>
            <person name="Boysen A.T."/>
            <person name="Wollenberg R.D."/>
            <person name="Larsen T.O."/>
            <person name="Sorensen J.L."/>
            <person name="Nielsen K.L."/>
            <person name="Sondergaard T.E."/>
        </authorList>
    </citation>
    <scope>NUCLEOTIDE SEQUENCE [LARGE SCALE GENOMIC DNA]</scope>
    <source>
        <strain evidence="3 4">AAU 773</strain>
    </source>
</reference>
<sequence length="506" mass="56260">MAAASAASAAAAAMATADSDPGTPHGYLVPPWYQEQKPSLEEMNIISIIWGFSLACAGFTFVKATKQTWCCLYRWHRRRRHEQQRQQQEQHQPHSGPLRRTRSHRSSTGQSYYTRPTRVLIINGYLAMVWAEWLVSVAFGILAWFYLNPMLVVRGSFWVFFGFLCLWTVQMQCILQILVNRVALLLLTGSDRRCTSRLRWGIAAFVGVINVSCFVVWIPARLQISDRWIEANKIWDRTEKALFAVADIALNLLFLYLVRTKLIANGLQKYRRLFWTNGVAVFFSLSLDVILIGVMSLQDDAVYLQFHPLVYLLKLHIEMNLAELLAKIVRASNELNDCGSGGTNSGGSGSNGPAGQQMKQAVAIDFDIYSSHTNTTAGGGSFVIPGTTSTGTETTGSSLPSYPPIVVRRNNSNQHHNNNNIDTSYFDLELGLSIPPDVNVDKKDPRQSESSRKESTEEDRSIMNEARRLGVATTNTSTNLRGGGGRPSAERHSSGSVLMKISSDSS</sequence>
<name>A0ABR2IA32_9PEZI</name>
<feature type="compositionally biased region" description="Low complexity" evidence="1">
    <location>
        <begin position="386"/>
        <end position="398"/>
    </location>
</feature>
<evidence type="ECO:0000313" key="3">
    <source>
        <dbReference type="EMBL" id="KAK8859854.1"/>
    </source>
</evidence>
<feature type="region of interest" description="Disordered" evidence="1">
    <location>
        <begin position="435"/>
        <end position="506"/>
    </location>
</feature>
<proteinExistence type="predicted"/>
<evidence type="ECO:0000313" key="4">
    <source>
        <dbReference type="Proteomes" id="UP001390339"/>
    </source>
</evidence>
<feature type="transmembrane region" description="Helical" evidence="2">
    <location>
        <begin position="125"/>
        <end position="146"/>
    </location>
</feature>
<feature type="region of interest" description="Disordered" evidence="1">
    <location>
        <begin position="379"/>
        <end position="420"/>
    </location>
</feature>
<feature type="region of interest" description="Disordered" evidence="1">
    <location>
        <begin position="82"/>
        <end position="110"/>
    </location>
</feature>
<protein>
    <submittedName>
        <fullName evidence="3">Uncharacterized protein</fullName>
    </submittedName>
</protein>
<dbReference type="Proteomes" id="UP001390339">
    <property type="component" value="Unassembled WGS sequence"/>
</dbReference>
<evidence type="ECO:0000256" key="2">
    <source>
        <dbReference type="SAM" id="Phobius"/>
    </source>
</evidence>
<dbReference type="PANTHER" id="PTHR35179:SF1">
    <property type="entry name" value="INTEGRAL MEMBRANE PROTEIN"/>
    <property type="match status" value="1"/>
</dbReference>
<keyword evidence="2" id="KW-1133">Transmembrane helix</keyword>
<feature type="transmembrane region" description="Helical" evidence="2">
    <location>
        <begin position="279"/>
        <end position="297"/>
    </location>
</feature>
<dbReference type="EMBL" id="JAPCWZ010000006">
    <property type="protein sequence ID" value="KAK8859854.1"/>
    <property type="molecule type" value="Genomic_DNA"/>
</dbReference>
<keyword evidence="2" id="KW-0812">Transmembrane</keyword>
<accession>A0ABR2IA32</accession>
<feature type="compositionally biased region" description="Low complexity" evidence="1">
    <location>
        <begin position="410"/>
        <end position="420"/>
    </location>
</feature>
<gene>
    <name evidence="3" type="ORF">PGQ11_010588</name>
</gene>
<comment type="caution">
    <text evidence="3">The sequence shown here is derived from an EMBL/GenBank/DDBJ whole genome shotgun (WGS) entry which is preliminary data.</text>
</comment>
<evidence type="ECO:0000256" key="1">
    <source>
        <dbReference type="SAM" id="MobiDB-lite"/>
    </source>
</evidence>
<feature type="transmembrane region" description="Helical" evidence="2">
    <location>
        <begin position="240"/>
        <end position="258"/>
    </location>
</feature>
<dbReference type="PANTHER" id="PTHR35179">
    <property type="entry name" value="PROTEIN CBG02620"/>
    <property type="match status" value="1"/>
</dbReference>
<organism evidence="3 4">
    <name type="scientific">Apiospora arundinis</name>
    <dbReference type="NCBI Taxonomy" id="335852"/>
    <lineage>
        <taxon>Eukaryota</taxon>
        <taxon>Fungi</taxon>
        <taxon>Dikarya</taxon>
        <taxon>Ascomycota</taxon>
        <taxon>Pezizomycotina</taxon>
        <taxon>Sordariomycetes</taxon>
        <taxon>Xylariomycetidae</taxon>
        <taxon>Amphisphaeriales</taxon>
        <taxon>Apiosporaceae</taxon>
        <taxon>Apiospora</taxon>
    </lineage>
</organism>
<feature type="transmembrane region" description="Helical" evidence="2">
    <location>
        <begin position="43"/>
        <end position="62"/>
    </location>
</feature>
<feature type="compositionally biased region" description="Basic and acidic residues" evidence="1">
    <location>
        <begin position="439"/>
        <end position="468"/>
    </location>
</feature>
<feature type="transmembrane region" description="Helical" evidence="2">
    <location>
        <begin position="158"/>
        <end position="179"/>
    </location>
</feature>
<keyword evidence="4" id="KW-1185">Reference proteome</keyword>